<evidence type="ECO:0000256" key="1">
    <source>
        <dbReference type="ARBA" id="ARBA00023015"/>
    </source>
</evidence>
<dbReference type="PROSITE" id="PS00041">
    <property type="entry name" value="HTH_ARAC_FAMILY_1"/>
    <property type="match status" value="1"/>
</dbReference>
<protein>
    <submittedName>
        <fullName evidence="5">Helix-turn-helix transcriptional regulator</fullName>
    </submittedName>
</protein>
<dbReference type="InterPro" id="IPR018060">
    <property type="entry name" value="HTH_AraC"/>
</dbReference>
<dbReference type="Pfam" id="PF12833">
    <property type="entry name" value="HTH_18"/>
    <property type="match status" value="1"/>
</dbReference>
<organism evidence="5 6">
    <name type="scientific">Actinophytocola gossypii</name>
    <dbReference type="NCBI Taxonomy" id="2812003"/>
    <lineage>
        <taxon>Bacteria</taxon>
        <taxon>Bacillati</taxon>
        <taxon>Actinomycetota</taxon>
        <taxon>Actinomycetes</taxon>
        <taxon>Pseudonocardiales</taxon>
        <taxon>Pseudonocardiaceae</taxon>
    </lineage>
</organism>
<dbReference type="InterPro" id="IPR009057">
    <property type="entry name" value="Homeodomain-like_sf"/>
</dbReference>
<name>A0ABT2JFI5_9PSEU</name>
<evidence type="ECO:0000256" key="2">
    <source>
        <dbReference type="ARBA" id="ARBA00023125"/>
    </source>
</evidence>
<dbReference type="InterPro" id="IPR020449">
    <property type="entry name" value="Tscrpt_reg_AraC-type_HTH"/>
</dbReference>
<evidence type="ECO:0000259" key="4">
    <source>
        <dbReference type="PROSITE" id="PS01124"/>
    </source>
</evidence>
<evidence type="ECO:0000313" key="6">
    <source>
        <dbReference type="Proteomes" id="UP001156441"/>
    </source>
</evidence>
<keyword evidence="3" id="KW-0804">Transcription</keyword>
<dbReference type="PANTHER" id="PTHR46796:SF13">
    <property type="entry name" value="HTH-TYPE TRANSCRIPTIONAL ACTIVATOR RHAS"/>
    <property type="match status" value="1"/>
</dbReference>
<dbReference type="Proteomes" id="UP001156441">
    <property type="component" value="Unassembled WGS sequence"/>
</dbReference>
<dbReference type="InterPro" id="IPR018062">
    <property type="entry name" value="HTH_AraC-typ_CS"/>
</dbReference>
<dbReference type="Gene3D" id="1.10.10.60">
    <property type="entry name" value="Homeodomain-like"/>
    <property type="match status" value="1"/>
</dbReference>
<evidence type="ECO:0000313" key="5">
    <source>
        <dbReference type="EMBL" id="MCT2586640.1"/>
    </source>
</evidence>
<feature type="domain" description="HTH araC/xylS-type" evidence="4">
    <location>
        <begin position="71"/>
        <end position="127"/>
    </location>
</feature>
<comment type="caution">
    <text evidence="5">The sequence shown here is derived from an EMBL/GenBank/DDBJ whole genome shotgun (WGS) entry which is preliminary data.</text>
</comment>
<keyword evidence="6" id="KW-1185">Reference proteome</keyword>
<reference evidence="5 6" key="1">
    <citation type="submission" date="2021-02" db="EMBL/GenBank/DDBJ databases">
        <title>Actinophytocola xerophila sp. nov., isolated from soil of cotton cropping field.</title>
        <authorList>
            <person name="Huang R."/>
            <person name="Chen X."/>
            <person name="Ge X."/>
            <person name="Liu W."/>
        </authorList>
    </citation>
    <scope>NUCLEOTIDE SEQUENCE [LARGE SCALE GENOMIC DNA]</scope>
    <source>
        <strain evidence="5 6">S1-96</strain>
    </source>
</reference>
<dbReference type="EMBL" id="JAFFZE010000020">
    <property type="protein sequence ID" value="MCT2586640.1"/>
    <property type="molecule type" value="Genomic_DNA"/>
</dbReference>
<proteinExistence type="predicted"/>
<accession>A0ABT2JFI5</accession>
<sequence>MIGSVRAASCRARADIGTSSGSGRPASSAIRFTTFRSGASDIAGGCHARPHARSCRTIVAIARPASLRQPPLAYLTWWRMTTAARLLRESDAPLRTVAARCGYSSEFAFAKAFKREYGLAPGQYRRAT</sequence>
<dbReference type="InterPro" id="IPR050204">
    <property type="entry name" value="AraC_XylS_family_regulators"/>
</dbReference>
<evidence type="ECO:0000256" key="3">
    <source>
        <dbReference type="ARBA" id="ARBA00023163"/>
    </source>
</evidence>
<dbReference type="PRINTS" id="PR00032">
    <property type="entry name" value="HTHARAC"/>
</dbReference>
<dbReference type="PANTHER" id="PTHR46796">
    <property type="entry name" value="HTH-TYPE TRANSCRIPTIONAL ACTIVATOR RHAS-RELATED"/>
    <property type="match status" value="1"/>
</dbReference>
<gene>
    <name evidence="5" type="ORF">JT362_26310</name>
</gene>
<keyword evidence="1" id="KW-0805">Transcription regulation</keyword>
<dbReference type="SMART" id="SM00342">
    <property type="entry name" value="HTH_ARAC"/>
    <property type="match status" value="1"/>
</dbReference>
<dbReference type="SUPFAM" id="SSF46689">
    <property type="entry name" value="Homeodomain-like"/>
    <property type="match status" value="1"/>
</dbReference>
<dbReference type="PROSITE" id="PS01124">
    <property type="entry name" value="HTH_ARAC_FAMILY_2"/>
    <property type="match status" value="1"/>
</dbReference>
<keyword evidence="2" id="KW-0238">DNA-binding</keyword>